<evidence type="ECO:0000313" key="3">
    <source>
        <dbReference type="Proteomes" id="UP001295794"/>
    </source>
</evidence>
<keyword evidence="3" id="KW-1185">Reference proteome</keyword>
<gene>
    <name evidence="2" type="ORF">MYCIT1_LOCUS287</name>
</gene>
<feature type="compositionally biased region" description="Low complexity" evidence="1">
    <location>
        <begin position="69"/>
        <end position="84"/>
    </location>
</feature>
<proteinExistence type="predicted"/>
<dbReference type="Proteomes" id="UP001295794">
    <property type="component" value="Unassembled WGS sequence"/>
</dbReference>
<evidence type="ECO:0000256" key="1">
    <source>
        <dbReference type="SAM" id="MobiDB-lite"/>
    </source>
</evidence>
<sequence length="323" mass="34583">MDGNCDLRLTPPSSSNRILAYLDRDLPPLPPAQDAVAAAADSPPRSVKVRGYNQTSGPPLRSTFPVIAPGPRSSSLPSGSRNGLVGPPKRLRPTKPNLRIDLTQSLFRPIVASPLIGEVSPVSSQSDCSHLSTPILPPSAAISLETRLSPSSPPRRTISLSSIIRHVQDKSRPGSRICKRMGPTTSTPIISRGSDPPEGFRSPSSVTYAVFCESPVAGSAGKVDDGASFADEDDDDGFVFYRSEYHSASIHNLLQPSVAQYNTPTQDKTTTSTLMFNLIIARRNTLLAWASIEAGFAIYVWNAYRTPSATMISASRTRAGLKA</sequence>
<dbReference type="EMBL" id="CAVNYO010000003">
    <property type="protein sequence ID" value="CAK5261953.1"/>
    <property type="molecule type" value="Genomic_DNA"/>
</dbReference>
<feature type="region of interest" description="Disordered" evidence="1">
    <location>
        <begin position="171"/>
        <end position="198"/>
    </location>
</feature>
<name>A0AAD2JU28_9AGAR</name>
<accession>A0AAD2JU28</accession>
<comment type="caution">
    <text evidence="2">The sequence shown here is derived from an EMBL/GenBank/DDBJ whole genome shotgun (WGS) entry which is preliminary data.</text>
</comment>
<feature type="compositionally biased region" description="Low complexity" evidence="1">
    <location>
        <begin position="32"/>
        <end position="44"/>
    </location>
</feature>
<feature type="region of interest" description="Disordered" evidence="1">
    <location>
        <begin position="30"/>
        <end position="95"/>
    </location>
</feature>
<protein>
    <submittedName>
        <fullName evidence="2">Uncharacterized protein</fullName>
    </submittedName>
</protein>
<organism evidence="2 3">
    <name type="scientific">Mycena citricolor</name>
    <dbReference type="NCBI Taxonomy" id="2018698"/>
    <lineage>
        <taxon>Eukaryota</taxon>
        <taxon>Fungi</taxon>
        <taxon>Dikarya</taxon>
        <taxon>Basidiomycota</taxon>
        <taxon>Agaricomycotina</taxon>
        <taxon>Agaricomycetes</taxon>
        <taxon>Agaricomycetidae</taxon>
        <taxon>Agaricales</taxon>
        <taxon>Marasmiineae</taxon>
        <taxon>Mycenaceae</taxon>
        <taxon>Mycena</taxon>
    </lineage>
</organism>
<reference evidence="2" key="1">
    <citation type="submission" date="2023-11" db="EMBL/GenBank/DDBJ databases">
        <authorList>
            <person name="De Vega J J."/>
            <person name="De Vega J J."/>
        </authorList>
    </citation>
    <scope>NUCLEOTIDE SEQUENCE</scope>
</reference>
<dbReference type="AlphaFoldDB" id="A0AAD2JU28"/>
<evidence type="ECO:0000313" key="2">
    <source>
        <dbReference type="EMBL" id="CAK5261953.1"/>
    </source>
</evidence>